<comment type="similarity">
    <text evidence="1">Belongs to the lyase 1 family. Argininosuccinate lyase subfamily.</text>
</comment>
<gene>
    <name evidence="1 6" type="primary">argH</name>
    <name evidence="6" type="ORF">ENX77_01505</name>
</gene>
<comment type="subcellular location">
    <subcellularLocation>
        <location evidence="1">Cytoplasm</location>
    </subcellularLocation>
</comment>
<dbReference type="InterPro" id="IPR008948">
    <property type="entry name" value="L-Aspartase-like"/>
</dbReference>
<keyword evidence="1" id="KW-0055">Arginine biosynthesis</keyword>
<keyword evidence="1" id="KW-0028">Amino-acid biosynthesis</keyword>
<comment type="catalytic activity">
    <reaction evidence="1">
        <text>2-(N(omega)-L-arginino)succinate = fumarate + L-arginine</text>
        <dbReference type="Rhea" id="RHEA:24020"/>
        <dbReference type="ChEBI" id="CHEBI:29806"/>
        <dbReference type="ChEBI" id="CHEBI:32682"/>
        <dbReference type="ChEBI" id="CHEBI:57472"/>
        <dbReference type="EC" id="4.3.2.1"/>
    </reaction>
</comment>
<evidence type="ECO:0000259" key="4">
    <source>
        <dbReference type="Pfam" id="PF00206"/>
    </source>
</evidence>
<proteinExistence type="inferred from homology"/>
<dbReference type="PRINTS" id="PR00145">
    <property type="entry name" value="ARGSUCLYASE"/>
</dbReference>
<feature type="coiled-coil region" evidence="3">
    <location>
        <begin position="436"/>
        <end position="477"/>
    </location>
</feature>
<dbReference type="PANTHER" id="PTHR43814">
    <property type="entry name" value="ARGININOSUCCINATE LYASE"/>
    <property type="match status" value="1"/>
</dbReference>
<dbReference type="HAMAP" id="MF_00006">
    <property type="entry name" value="Arg_succ_lyase"/>
    <property type="match status" value="1"/>
</dbReference>
<accession>A0A7C3YBT1</accession>
<dbReference type="Gene3D" id="1.20.200.10">
    <property type="entry name" value="Fumarase/aspartase (Central domain)"/>
    <property type="match status" value="1"/>
</dbReference>
<dbReference type="PANTHER" id="PTHR43814:SF1">
    <property type="entry name" value="ARGININOSUCCINATE LYASE"/>
    <property type="match status" value="1"/>
</dbReference>
<dbReference type="InterPro" id="IPR022761">
    <property type="entry name" value="Fumarate_lyase_N"/>
</dbReference>
<dbReference type="NCBIfam" id="TIGR00838">
    <property type="entry name" value="argH"/>
    <property type="match status" value="1"/>
</dbReference>
<keyword evidence="3" id="KW-0175">Coiled coil</keyword>
<name>A0A7C3YBT1_9EURY</name>
<dbReference type="EMBL" id="DTPI01000008">
    <property type="protein sequence ID" value="HGE65797.1"/>
    <property type="molecule type" value="Genomic_DNA"/>
</dbReference>
<dbReference type="SUPFAM" id="SSF48557">
    <property type="entry name" value="L-aspartase-like"/>
    <property type="match status" value="1"/>
</dbReference>
<feature type="domain" description="Fumarate lyase N-terminal" evidence="4">
    <location>
        <begin position="42"/>
        <end position="293"/>
    </location>
</feature>
<keyword evidence="1" id="KW-0963">Cytoplasm</keyword>
<evidence type="ECO:0000256" key="2">
    <source>
        <dbReference type="NCBIfam" id="TIGR00838"/>
    </source>
</evidence>
<keyword evidence="1 6" id="KW-0456">Lyase</keyword>
<organism evidence="6">
    <name type="scientific">Geoglobus ahangari</name>
    <dbReference type="NCBI Taxonomy" id="113653"/>
    <lineage>
        <taxon>Archaea</taxon>
        <taxon>Methanobacteriati</taxon>
        <taxon>Methanobacteriota</taxon>
        <taxon>Archaeoglobi</taxon>
        <taxon>Archaeoglobales</taxon>
        <taxon>Archaeoglobaceae</taxon>
        <taxon>Geoglobus</taxon>
    </lineage>
</organism>
<dbReference type="InterPro" id="IPR029419">
    <property type="entry name" value="Arg_succ_lyase_C"/>
</dbReference>
<comment type="pathway">
    <text evidence="1">Amino-acid biosynthesis; L-arginine biosynthesis; L-arginine from L-ornithine and carbamoyl phosphate: step 3/3.</text>
</comment>
<evidence type="ECO:0000256" key="1">
    <source>
        <dbReference type="HAMAP-Rule" id="MF_00006"/>
    </source>
</evidence>
<dbReference type="Gene3D" id="1.10.40.30">
    <property type="entry name" value="Fumarase/aspartase (C-terminal domain)"/>
    <property type="match status" value="1"/>
</dbReference>
<dbReference type="InterPro" id="IPR009049">
    <property type="entry name" value="Argininosuccinate_lyase"/>
</dbReference>
<feature type="domain" description="Argininosuccinate lyase C-terminal" evidence="5">
    <location>
        <begin position="356"/>
        <end position="422"/>
    </location>
</feature>
<dbReference type="GO" id="GO:0004056">
    <property type="term" value="F:argininosuccinate lyase activity"/>
    <property type="evidence" value="ECO:0007669"/>
    <property type="project" value="UniProtKB-UniRule"/>
</dbReference>
<dbReference type="FunFam" id="1.20.200.10:FF:000015">
    <property type="entry name" value="argininosuccinate lyase isoform X2"/>
    <property type="match status" value="1"/>
</dbReference>
<dbReference type="Gene3D" id="1.10.275.10">
    <property type="entry name" value="Fumarase/aspartase (N-terminal domain)"/>
    <property type="match status" value="1"/>
</dbReference>
<dbReference type="PRINTS" id="PR00149">
    <property type="entry name" value="FUMRATELYASE"/>
</dbReference>
<comment type="caution">
    <text evidence="6">The sequence shown here is derived from an EMBL/GenBank/DDBJ whole genome shotgun (WGS) entry which is preliminary data.</text>
</comment>
<protein>
    <recommendedName>
        <fullName evidence="1 2">Argininosuccinate lyase</fullName>
        <shortName evidence="1">ASAL</shortName>
        <ecNumber evidence="1 2">4.3.2.1</ecNumber>
    </recommendedName>
    <alternativeName>
        <fullName evidence="1">Arginosuccinase</fullName>
    </alternativeName>
</protein>
<evidence type="ECO:0000259" key="5">
    <source>
        <dbReference type="Pfam" id="PF14698"/>
    </source>
</evidence>
<dbReference type="InterPro" id="IPR024083">
    <property type="entry name" value="Fumarase/histidase_N"/>
</dbReference>
<dbReference type="AlphaFoldDB" id="A0A7C3YBT1"/>
<evidence type="ECO:0000313" key="6">
    <source>
        <dbReference type="EMBL" id="HGE65797.1"/>
    </source>
</evidence>
<sequence>MIRESRLSKEMDADALRLTTSMDFDQNIFHYDILVDYAHVLMLFKTGHLSENELRSIIKALKTVEKMGFDNLSEGEDVHEAIESAVIKLTEFGKKMHTARSRNDEIATCLRLFARDKVLEILSDLAELRSVLLKKASKYKDIVMPGFTHLQYAQPTKLSHHLIAYHDMVERDFHRFLDAFKRINKSPLGSAAFASTSFEIDRDITARLLGFDGLVENSMDAVASRDFLIEFVSCCSLLMLSFSRICEEIILWSSEFGFVELPDEFASSSSIMPQKKNPDVAEIIRAKAGRAIGNLTAVMTIYKALPFTYNRDFQEMNRILFDVAHDASLSAKVMVKMLDKIEFNVENMIKKAGKGFTVATEIADLLVKKGIAFRDAHRIVGEIAKRTEKADKNVIKEILKEFGIELSDEEIDEVTDPVKVVERKKVVGGTSKERIEEMITTRIKKLEEDREKLTELKSKVENAIKKLREEVERYGGEMG</sequence>
<evidence type="ECO:0000256" key="3">
    <source>
        <dbReference type="SAM" id="Coils"/>
    </source>
</evidence>
<dbReference type="Pfam" id="PF00206">
    <property type="entry name" value="Lyase_1"/>
    <property type="match status" value="1"/>
</dbReference>
<dbReference type="UniPathway" id="UPA00068">
    <property type="reaction ID" value="UER00114"/>
</dbReference>
<dbReference type="CDD" id="cd01359">
    <property type="entry name" value="Argininosuccinate_lyase"/>
    <property type="match status" value="1"/>
</dbReference>
<dbReference type="InterPro" id="IPR000362">
    <property type="entry name" value="Fumarate_lyase_fam"/>
</dbReference>
<reference evidence="6" key="1">
    <citation type="journal article" date="2020" name="mSystems">
        <title>Genome- and Community-Level Interaction Insights into Carbon Utilization and Element Cycling Functions of Hydrothermarchaeota in Hydrothermal Sediment.</title>
        <authorList>
            <person name="Zhou Z."/>
            <person name="Liu Y."/>
            <person name="Xu W."/>
            <person name="Pan J."/>
            <person name="Luo Z.H."/>
            <person name="Li M."/>
        </authorList>
    </citation>
    <scope>NUCLEOTIDE SEQUENCE [LARGE SCALE GENOMIC DNA]</scope>
    <source>
        <strain evidence="6">SpSt-97</strain>
    </source>
</reference>
<dbReference type="GO" id="GO:0042450">
    <property type="term" value="P:L-arginine biosynthetic process via ornithine"/>
    <property type="evidence" value="ECO:0007669"/>
    <property type="project" value="UniProtKB-UniRule"/>
</dbReference>
<dbReference type="EC" id="4.3.2.1" evidence="1 2"/>
<dbReference type="GO" id="GO:0005829">
    <property type="term" value="C:cytosol"/>
    <property type="evidence" value="ECO:0007669"/>
    <property type="project" value="TreeGrafter"/>
</dbReference>
<dbReference type="Pfam" id="PF14698">
    <property type="entry name" value="ASL_C2"/>
    <property type="match status" value="1"/>
</dbReference>